<evidence type="ECO:0000313" key="17">
    <source>
        <dbReference type="Proteomes" id="UP000460718"/>
    </source>
</evidence>
<dbReference type="Proteomes" id="UP000486351">
    <property type="component" value="Unassembled WGS sequence"/>
</dbReference>
<evidence type="ECO:0000313" key="16">
    <source>
        <dbReference type="Proteomes" id="UP000441208"/>
    </source>
</evidence>
<proteinExistence type="predicted"/>
<evidence type="ECO:0000313" key="11">
    <source>
        <dbReference type="Proteomes" id="UP000429523"/>
    </source>
</evidence>
<evidence type="ECO:0000313" key="4">
    <source>
        <dbReference type="EMBL" id="KAE9092515.1"/>
    </source>
</evidence>
<dbReference type="Proteomes" id="UP000460718">
    <property type="component" value="Unassembled WGS sequence"/>
</dbReference>
<dbReference type="EMBL" id="QXFX01001843">
    <property type="protein sequence ID" value="KAE9083980.1"/>
    <property type="molecule type" value="Genomic_DNA"/>
</dbReference>
<evidence type="ECO:0000313" key="10">
    <source>
        <dbReference type="EMBL" id="KAE9317284.1"/>
    </source>
</evidence>
<evidence type="ECO:0000313" key="12">
    <source>
        <dbReference type="Proteomes" id="UP000433483"/>
    </source>
</evidence>
<evidence type="ECO:0000313" key="5">
    <source>
        <dbReference type="EMBL" id="KAE9097966.1"/>
    </source>
</evidence>
<dbReference type="EMBL" id="QXGC01001915">
    <property type="protein sequence ID" value="KAE9193846.1"/>
    <property type="molecule type" value="Genomic_DNA"/>
</dbReference>
<dbReference type="Proteomes" id="UP000433483">
    <property type="component" value="Unassembled WGS sequence"/>
</dbReference>
<evidence type="ECO:0000313" key="6">
    <source>
        <dbReference type="EMBL" id="KAE9183380.1"/>
    </source>
</evidence>
<gene>
    <name evidence="9" type="ORF">PF001_g23230</name>
    <name evidence="8" type="ORF">PF002_g19197</name>
    <name evidence="7" type="ORF">PF004_g20896</name>
    <name evidence="6" type="ORF">PF005_g22123</name>
    <name evidence="5" type="ORF">PF006_g23462</name>
    <name evidence="4" type="ORF">PF007_g18460</name>
    <name evidence="10" type="ORF">PF008_g18785</name>
    <name evidence="1" type="ORF">PF009_g18900</name>
    <name evidence="3" type="ORF">PF010_g21018</name>
    <name evidence="2" type="ORF">PF011_g22119</name>
</gene>
<evidence type="ECO:0000313" key="2">
    <source>
        <dbReference type="EMBL" id="KAE8981211.1"/>
    </source>
</evidence>
<dbReference type="Proteomes" id="UP000437068">
    <property type="component" value="Unassembled WGS sequence"/>
</dbReference>
<name>A0A6A4C062_9STRA</name>
<dbReference type="Proteomes" id="UP000429523">
    <property type="component" value="Unassembled WGS sequence"/>
</dbReference>
<dbReference type="EMBL" id="QXFW01002177">
    <property type="protein sequence ID" value="KAE8981211.1"/>
    <property type="molecule type" value="Genomic_DNA"/>
</dbReference>
<dbReference type="EMBL" id="QXFZ01001324">
    <property type="protein sequence ID" value="KAE9092515.1"/>
    <property type="molecule type" value="Genomic_DNA"/>
</dbReference>
<evidence type="ECO:0000313" key="7">
    <source>
        <dbReference type="EMBL" id="KAE9193846.1"/>
    </source>
</evidence>
<dbReference type="EMBL" id="QXGE01002355">
    <property type="protein sequence ID" value="KAE9282600.1"/>
    <property type="molecule type" value="Genomic_DNA"/>
</dbReference>
<dbReference type="EMBL" id="QXFY01001457">
    <property type="protein sequence ID" value="KAE9317284.1"/>
    <property type="molecule type" value="Genomic_DNA"/>
</dbReference>
<evidence type="ECO:0000313" key="14">
    <source>
        <dbReference type="Proteomes" id="UP000440367"/>
    </source>
</evidence>
<dbReference type="EMBL" id="QXGF01001296">
    <property type="protein sequence ID" value="KAE8931028.1"/>
    <property type="molecule type" value="Genomic_DNA"/>
</dbReference>
<dbReference type="EMBL" id="QXGD01001311">
    <property type="protein sequence ID" value="KAE9209145.1"/>
    <property type="molecule type" value="Genomic_DNA"/>
</dbReference>
<evidence type="ECO:0000313" key="20">
    <source>
        <dbReference type="Proteomes" id="UP000488956"/>
    </source>
</evidence>
<comment type="caution">
    <text evidence="9">The sequence shown here is derived from an EMBL/GenBank/DDBJ whole genome shotgun (WGS) entry which is preliminary data.</text>
</comment>
<evidence type="ECO:0000313" key="1">
    <source>
        <dbReference type="EMBL" id="KAE8931028.1"/>
    </source>
</evidence>
<dbReference type="EMBL" id="QXGB01001951">
    <property type="protein sequence ID" value="KAE9183380.1"/>
    <property type="molecule type" value="Genomic_DNA"/>
</dbReference>
<dbReference type="Proteomes" id="UP000476176">
    <property type="component" value="Unassembled WGS sequence"/>
</dbReference>
<dbReference type="EMBL" id="QXGA01002426">
    <property type="protein sequence ID" value="KAE9097966.1"/>
    <property type="molecule type" value="Genomic_DNA"/>
</dbReference>
<organism evidence="9 13">
    <name type="scientific">Phytophthora fragariae</name>
    <dbReference type="NCBI Taxonomy" id="53985"/>
    <lineage>
        <taxon>Eukaryota</taxon>
        <taxon>Sar</taxon>
        <taxon>Stramenopiles</taxon>
        <taxon>Oomycota</taxon>
        <taxon>Peronosporomycetes</taxon>
        <taxon>Peronosporales</taxon>
        <taxon>Peronosporaceae</taxon>
        <taxon>Phytophthora</taxon>
    </lineage>
</organism>
<evidence type="ECO:0000313" key="13">
    <source>
        <dbReference type="Proteomes" id="UP000437068"/>
    </source>
</evidence>
<evidence type="ECO:0000313" key="15">
    <source>
        <dbReference type="Proteomes" id="UP000440732"/>
    </source>
</evidence>
<dbReference type="Proteomes" id="UP000441208">
    <property type="component" value="Unassembled WGS sequence"/>
</dbReference>
<accession>A0A6A4C062</accession>
<evidence type="ECO:0000313" key="19">
    <source>
        <dbReference type="Proteomes" id="UP000486351"/>
    </source>
</evidence>
<evidence type="ECO:0000313" key="8">
    <source>
        <dbReference type="EMBL" id="KAE9209145.1"/>
    </source>
</evidence>
<sequence length="34" mass="3290">MSLTEEAAALSVCSAVVAAANAGALAIEKKAKSL</sequence>
<keyword evidence="12" id="KW-1185">Reference proteome</keyword>
<dbReference type="Proteomes" id="UP000440732">
    <property type="component" value="Unassembled WGS sequence"/>
</dbReference>
<evidence type="ECO:0000313" key="9">
    <source>
        <dbReference type="EMBL" id="KAE9282600.1"/>
    </source>
</evidence>
<dbReference type="AlphaFoldDB" id="A0A6A4C062"/>
<evidence type="ECO:0000313" key="18">
    <source>
        <dbReference type="Proteomes" id="UP000476176"/>
    </source>
</evidence>
<dbReference type="Proteomes" id="UP000440367">
    <property type="component" value="Unassembled WGS sequence"/>
</dbReference>
<dbReference type="Proteomes" id="UP000488956">
    <property type="component" value="Unassembled WGS sequence"/>
</dbReference>
<reference evidence="11 12" key="1">
    <citation type="submission" date="2018-08" db="EMBL/GenBank/DDBJ databases">
        <title>Genomic investigation of the strawberry pathogen Phytophthora fragariae indicates pathogenicity is determined by transcriptional variation in three key races.</title>
        <authorList>
            <person name="Adams T.M."/>
            <person name="Armitage A.D."/>
            <person name="Sobczyk M.K."/>
            <person name="Bates H.J."/>
            <person name="Dunwell J.M."/>
            <person name="Nellist C.F."/>
            <person name="Harrison R.J."/>
        </authorList>
    </citation>
    <scope>NUCLEOTIDE SEQUENCE [LARGE SCALE GENOMIC DNA]</scope>
    <source>
        <strain evidence="9 13">A4</strain>
        <strain evidence="8 14">BC-1</strain>
        <strain evidence="7 18">BC-23</strain>
        <strain evidence="6 12">NOV-27</strain>
        <strain evidence="5 15">NOV-5</strain>
        <strain evidence="4 16">NOV-71</strain>
        <strain evidence="10 19">NOV-77</strain>
        <strain evidence="1 11">NOV-9</strain>
        <strain evidence="3 20">ONT-3</strain>
        <strain evidence="2 17">SCRP245</strain>
    </source>
</reference>
<protein>
    <submittedName>
        <fullName evidence="9">Uncharacterized protein</fullName>
    </submittedName>
</protein>
<evidence type="ECO:0000313" key="3">
    <source>
        <dbReference type="EMBL" id="KAE9083980.1"/>
    </source>
</evidence>